<protein>
    <recommendedName>
        <fullName evidence="2">DNA ligase (ATP)</fullName>
        <ecNumber evidence="2">6.5.1.1</ecNumber>
    </recommendedName>
    <alternativeName>
        <fullName evidence="19">NHEJ DNA polymerase</fullName>
    </alternativeName>
</protein>
<comment type="cofactor">
    <cofactor evidence="1">
        <name>Mn(2+)</name>
        <dbReference type="ChEBI" id="CHEBI:29035"/>
    </cofactor>
</comment>
<dbReference type="PROSITE" id="PS50160">
    <property type="entry name" value="DNA_LIGASE_A3"/>
    <property type="match status" value="1"/>
</dbReference>
<organism evidence="24">
    <name type="scientific">Halalkalibacterium halodurans</name>
    <name type="common">Bacillus halodurans</name>
    <dbReference type="NCBI Taxonomy" id="86665"/>
    <lineage>
        <taxon>Bacteria</taxon>
        <taxon>Bacillati</taxon>
        <taxon>Bacillota</taxon>
        <taxon>Bacilli</taxon>
        <taxon>Bacillales</taxon>
        <taxon>Bacillaceae</taxon>
        <taxon>Halalkalibacterium (ex Joshi et al. 2022)</taxon>
    </lineage>
</organism>
<dbReference type="GO" id="GO:0003887">
    <property type="term" value="F:DNA-directed DNA polymerase activity"/>
    <property type="evidence" value="ECO:0007669"/>
    <property type="project" value="UniProtKB-KW"/>
</dbReference>
<proteinExistence type="inferred from homology"/>
<evidence type="ECO:0000256" key="13">
    <source>
        <dbReference type="ARBA" id="ARBA00022932"/>
    </source>
</evidence>
<evidence type="ECO:0000256" key="2">
    <source>
        <dbReference type="ARBA" id="ARBA00012727"/>
    </source>
</evidence>
<dbReference type="NCBIfam" id="TIGR02778">
    <property type="entry name" value="ligD_pol"/>
    <property type="match status" value="1"/>
</dbReference>
<evidence type="ECO:0000256" key="8">
    <source>
        <dbReference type="ARBA" id="ARBA00022741"/>
    </source>
</evidence>
<reference evidence="24" key="1">
    <citation type="submission" date="2015-08" db="EMBL/GenBank/DDBJ databases">
        <title>Complete DNA Sequence of Pseudomonas syringae pv. actinidiae, the Causal Agent of Kiwifruit Canker Disease.</title>
        <authorList>
            <person name="Rikkerink E.H.A."/>
            <person name="Fineran P.C."/>
        </authorList>
    </citation>
    <scope>NUCLEOTIDE SEQUENCE</scope>
    <source>
        <strain evidence="24">DSM 13666</strain>
    </source>
</reference>
<evidence type="ECO:0000256" key="1">
    <source>
        <dbReference type="ARBA" id="ARBA00001936"/>
    </source>
</evidence>
<dbReference type="GO" id="GO:0006281">
    <property type="term" value="P:DNA repair"/>
    <property type="evidence" value="ECO:0007669"/>
    <property type="project" value="UniProtKB-KW"/>
</dbReference>
<comment type="similarity">
    <text evidence="22">In the N-terminal section; belongs to the LigD polymerase family.</text>
</comment>
<evidence type="ECO:0000256" key="16">
    <source>
        <dbReference type="ARBA" id="ARBA00023204"/>
    </source>
</evidence>
<dbReference type="EC" id="6.5.1.1" evidence="2"/>
<dbReference type="GO" id="GO:0004527">
    <property type="term" value="F:exonuclease activity"/>
    <property type="evidence" value="ECO:0007669"/>
    <property type="project" value="UniProtKB-KW"/>
</dbReference>
<comment type="caution">
    <text evidence="24">The sequence shown here is derived from an EMBL/GenBank/DDBJ whole genome shotgun (WGS) entry which is preliminary data.</text>
</comment>
<evidence type="ECO:0000256" key="21">
    <source>
        <dbReference type="ARBA" id="ARBA00049981"/>
    </source>
</evidence>
<dbReference type="Gene3D" id="3.30.1490.70">
    <property type="match status" value="1"/>
</dbReference>
<feature type="domain" description="ATP-dependent DNA ligase family profile" evidence="23">
    <location>
        <begin position="106"/>
        <end position="207"/>
    </location>
</feature>
<evidence type="ECO:0000256" key="15">
    <source>
        <dbReference type="ARBA" id="ARBA00023172"/>
    </source>
</evidence>
<dbReference type="GO" id="GO:0006310">
    <property type="term" value="P:DNA recombination"/>
    <property type="evidence" value="ECO:0007669"/>
    <property type="project" value="UniProtKB-KW"/>
</dbReference>
<evidence type="ECO:0000256" key="19">
    <source>
        <dbReference type="ARBA" id="ARBA00029943"/>
    </source>
</evidence>
<evidence type="ECO:0000256" key="9">
    <source>
        <dbReference type="ARBA" id="ARBA00022763"/>
    </source>
</evidence>
<keyword evidence="11" id="KW-0269">Exonuclease</keyword>
<dbReference type="EMBL" id="LILD01000001">
    <property type="protein sequence ID" value="KOO38955.1"/>
    <property type="molecule type" value="Genomic_DNA"/>
</dbReference>
<evidence type="ECO:0000256" key="22">
    <source>
        <dbReference type="ARBA" id="ARBA00049990"/>
    </source>
</evidence>
<keyword evidence="4" id="KW-0808">Transferase</keyword>
<keyword evidence="8" id="KW-0547">Nucleotide-binding</keyword>
<evidence type="ECO:0000256" key="12">
    <source>
        <dbReference type="ARBA" id="ARBA00022840"/>
    </source>
</evidence>
<keyword evidence="16" id="KW-0234">DNA repair</keyword>
<keyword evidence="14" id="KW-0238">DNA-binding</keyword>
<dbReference type="SUPFAM" id="SSF56091">
    <property type="entry name" value="DNA ligase/mRNA capping enzyme, catalytic domain"/>
    <property type="match status" value="1"/>
</dbReference>
<keyword evidence="10" id="KW-0378">Hydrolase</keyword>
<comment type="similarity">
    <text evidence="21">In the C-terminal section; belongs to the ATP-dependent DNA ligase family.</text>
</comment>
<keyword evidence="13" id="KW-0239">DNA-directed DNA polymerase</keyword>
<keyword evidence="7" id="KW-0479">Metal-binding</keyword>
<keyword evidence="12" id="KW-0067">ATP-binding</keyword>
<keyword evidence="15" id="KW-0233">DNA recombination</keyword>
<dbReference type="PANTHER" id="PTHR42705">
    <property type="entry name" value="BIFUNCTIONAL NON-HOMOLOGOUS END JOINING PROTEIN LIGD"/>
    <property type="match status" value="1"/>
</dbReference>
<dbReference type="PATRIC" id="fig|136160.3.peg.2106"/>
<dbReference type="PANTHER" id="PTHR42705:SF2">
    <property type="entry name" value="BIFUNCTIONAL NON-HOMOLOGOUS END JOINING PROTEIN LIGD"/>
    <property type="match status" value="1"/>
</dbReference>
<keyword evidence="9" id="KW-0227">DNA damage</keyword>
<evidence type="ECO:0000256" key="11">
    <source>
        <dbReference type="ARBA" id="ARBA00022839"/>
    </source>
</evidence>
<dbReference type="GO" id="GO:0003677">
    <property type="term" value="F:DNA binding"/>
    <property type="evidence" value="ECO:0007669"/>
    <property type="project" value="UniProtKB-KW"/>
</dbReference>
<keyword evidence="5" id="KW-0548">Nucleotidyltransferase</keyword>
<dbReference type="InterPro" id="IPR012310">
    <property type="entry name" value="DNA_ligase_ATP-dep_cent"/>
</dbReference>
<evidence type="ECO:0000256" key="6">
    <source>
        <dbReference type="ARBA" id="ARBA00022722"/>
    </source>
</evidence>
<evidence type="ECO:0000256" key="5">
    <source>
        <dbReference type="ARBA" id="ARBA00022695"/>
    </source>
</evidence>
<keyword evidence="18" id="KW-0511">Multifunctional enzyme</keyword>
<dbReference type="GO" id="GO:0005524">
    <property type="term" value="F:ATP binding"/>
    <property type="evidence" value="ECO:0007669"/>
    <property type="project" value="UniProtKB-KW"/>
</dbReference>
<dbReference type="InterPro" id="IPR033652">
    <property type="entry name" value="LigD_Pol-like_3"/>
</dbReference>
<gene>
    <name evidence="24" type="ORF">AMD02_08830</name>
</gene>
<dbReference type="NCBIfam" id="TIGR02776">
    <property type="entry name" value="NHEJ_ligase_prk"/>
    <property type="match status" value="1"/>
</dbReference>
<keyword evidence="6" id="KW-0540">Nuclease</keyword>
<evidence type="ECO:0000256" key="20">
    <source>
        <dbReference type="ARBA" id="ARBA00034003"/>
    </source>
</evidence>
<dbReference type="InterPro" id="IPR014146">
    <property type="entry name" value="LigD_ligase_dom"/>
</dbReference>
<dbReference type="Pfam" id="PF01068">
    <property type="entry name" value="DNA_ligase_A_M"/>
    <property type="match status" value="1"/>
</dbReference>
<keyword evidence="3 24" id="KW-0436">Ligase</keyword>
<dbReference type="NCBIfam" id="NF007211">
    <property type="entry name" value="PRK09633.1"/>
    <property type="match status" value="1"/>
</dbReference>
<dbReference type="InterPro" id="IPR052171">
    <property type="entry name" value="NHEJ_LigD"/>
</dbReference>
<dbReference type="Pfam" id="PF21686">
    <property type="entry name" value="LigD_Prim-Pol"/>
    <property type="match status" value="1"/>
</dbReference>
<evidence type="ECO:0000259" key="23">
    <source>
        <dbReference type="PROSITE" id="PS50160"/>
    </source>
</evidence>
<dbReference type="SUPFAM" id="SSF50249">
    <property type="entry name" value="Nucleic acid-binding proteins"/>
    <property type="match status" value="1"/>
</dbReference>
<dbReference type="InterPro" id="IPR014143">
    <property type="entry name" value="NHEJ_ligase_prk"/>
</dbReference>
<dbReference type="AlphaFoldDB" id="A0A0M0KJK7"/>
<evidence type="ECO:0000256" key="18">
    <source>
        <dbReference type="ARBA" id="ARBA00023268"/>
    </source>
</evidence>
<dbReference type="Gene3D" id="3.90.920.10">
    <property type="entry name" value="DNA primase, PRIM domain"/>
    <property type="match status" value="1"/>
</dbReference>
<name>A0A0M0KJK7_ALKHA</name>
<dbReference type="NCBIfam" id="TIGR02779">
    <property type="entry name" value="NHEJ_ligase_lig"/>
    <property type="match status" value="1"/>
</dbReference>
<dbReference type="CDD" id="cd07906">
    <property type="entry name" value="Adenylation_DNA_ligase_LigD_LigC"/>
    <property type="match status" value="1"/>
</dbReference>
<dbReference type="InterPro" id="IPR014145">
    <property type="entry name" value="LigD_pol_dom"/>
</dbReference>
<evidence type="ECO:0000256" key="7">
    <source>
        <dbReference type="ARBA" id="ARBA00022723"/>
    </source>
</evidence>
<evidence type="ECO:0000256" key="4">
    <source>
        <dbReference type="ARBA" id="ARBA00022679"/>
    </source>
</evidence>
<evidence type="ECO:0000256" key="17">
    <source>
        <dbReference type="ARBA" id="ARBA00023211"/>
    </source>
</evidence>
<evidence type="ECO:0000313" key="24">
    <source>
        <dbReference type="EMBL" id="KOO38955.1"/>
    </source>
</evidence>
<dbReference type="InterPro" id="IPR012340">
    <property type="entry name" value="NA-bd_OB-fold"/>
</dbReference>
<sequence>MKPMLLQTTTDLPTGDNWRYEVKYDGFRTILFWTKETIRLESRNERLLTDQFPEIHDFCQRISNKVEAWLPITIDGELVHLVSPYRAHFAPIQTRSFMRKHETIAASSIKTPATLLAFDILELKGKTLVDLPYDERKKQLKALLKAIDVPLEPTIQSNACLQMIPAQTDGQALWQAVELHHGEGVVAKDRFSDWTEGKRTNRWLKKKNFRQVTVFLTAYDPVNGYFHFAVYRDGTSVEVGNVTHGFEDHERETLIAFMNQNGMKKGKRYVLEPSVCFDVDCIDFDGKHLREPMFHRFRLDVKPAQCTWKSLQRQLAPLPPQVEITHPDKPLWPRQMIQKIDYLYYLQEVAPAMLPFLKDRPLTVIRYPHGVRSNTEREAFYQKNCPDYAPSFVKTVRLDEIRYIVCNDIQTLVWLGNQLALEFHIPYHPVPYTKPSEIVFDLDPPSISQFSLAVKAAQLMKNMFDALKLQSFVKTSGGKGLQLYLPLPDNTFTYDDTRLFSKTVCKLLCSQFPEDFTTERLKKHRGQRLYLDYLQHDEGKTIVAPFSPRGNEGGFIATPLRWEEVTNTLSPDQFPMKAVLERYRNGIQPFATFAEAKKTQPFADVLKKFKR</sequence>
<dbReference type="GO" id="GO:0003910">
    <property type="term" value="F:DNA ligase (ATP) activity"/>
    <property type="evidence" value="ECO:0007669"/>
    <property type="project" value="UniProtKB-EC"/>
</dbReference>
<dbReference type="GO" id="GO:0046872">
    <property type="term" value="F:metal ion binding"/>
    <property type="evidence" value="ECO:0007669"/>
    <property type="project" value="UniProtKB-KW"/>
</dbReference>
<evidence type="ECO:0000256" key="3">
    <source>
        <dbReference type="ARBA" id="ARBA00022598"/>
    </source>
</evidence>
<dbReference type="CDD" id="cd04866">
    <property type="entry name" value="LigD_Pol_like_3"/>
    <property type="match status" value="1"/>
</dbReference>
<accession>A0A0M0KJK7</accession>
<comment type="catalytic activity">
    <reaction evidence="20">
        <text>ATP + (deoxyribonucleotide)n-3'-hydroxyl + 5'-phospho-(deoxyribonucleotide)m = (deoxyribonucleotide)n+m + AMP + diphosphate.</text>
        <dbReference type="EC" id="6.5.1.1"/>
    </reaction>
</comment>
<evidence type="ECO:0000256" key="14">
    <source>
        <dbReference type="ARBA" id="ARBA00023125"/>
    </source>
</evidence>
<evidence type="ECO:0000256" key="10">
    <source>
        <dbReference type="ARBA" id="ARBA00022801"/>
    </source>
</evidence>
<dbReference type="Gene3D" id="3.30.470.30">
    <property type="entry name" value="DNA ligase/mRNA capping enzyme"/>
    <property type="match status" value="1"/>
</dbReference>
<dbReference type="Gene3D" id="2.40.50.140">
    <property type="entry name" value="Nucleic acid-binding proteins"/>
    <property type="match status" value="1"/>
</dbReference>
<keyword evidence="17" id="KW-0464">Manganese</keyword>